<dbReference type="RefSeq" id="WP_275474008.1">
    <property type="nucleotide sequence ID" value="NZ_CP162940.1"/>
</dbReference>
<dbReference type="GO" id="GO:0016829">
    <property type="term" value="F:lyase activity"/>
    <property type="evidence" value="ECO:0007669"/>
    <property type="project" value="UniProtKB-KW"/>
</dbReference>
<accession>A0ABV5AJW1</accession>
<dbReference type="EMBL" id="JBDXSU010000024">
    <property type="protein sequence ID" value="MFB5192536.1"/>
    <property type="molecule type" value="Genomic_DNA"/>
</dbReference>
<keyword evidence="1" id="KW-0456">Lyase</keyword>
<evidence type="ECO:0000313" key="1">
    <source>
        <dbReference type="EMBL" id="MFB5192536.1"/>
    </source>
</evidence>
<dbReference type="InterPro" id="IPR008772">
    <property type="entry name" value="Phosphonate_metab_PhnH"/>
</dbReference>
<dbReference type="NCBIfam" id="TIGR03292">
    <property type="entry name" value="PhnH_redo"/>
    <property type="match status" value="1"/>
</dbReference>
<evidence type="ECO:0000313" key="2">
    <source>
        <dbReference type="Proteomes" id="UP001579974"/>
    </source>
</evidence>
<dbReference type="InterPro" id="IPR038058">
    <property type="entry name" value="PhnH-like_sp"/>
</dbReference>
<dbReference type="PIRSF" id="PIRSF020680">
    <property type="entry name" value="PhnH"/>
    <property type="match status" value="1"/>
</dbReference>
<reference evidence="1 2" key="1">
    <citation type="journal article" date="2024" name="Int. J. Mol. Sci.">
        <title>Exploration of Alicyclobacillus spp. Genome in Search of Antibiotic Resistance.</title>
        <authorList>
            <person name="Bucka-Kolendo J."/>
            <person name="Kiousi D.E."/>
            <person name="Dekowska A."/>
            <person name="Mikolajczuk-Szczyrba A."/>
            <person name="Karadedos D.M."/>
            <person name="Michael P."/>
            <person name="Galanis A."/>
            <person name="Sokolowska B."/>
        </authorList>
    </citation>
    <scope>NUCLEOTIDE SEQUENCE [LARGE SCALE GENOMIC DNA]</scope>
    <source>
        <strain evidence="1 2">KKP 3000</strain>
    </source>
</reference>
<dbReference type="Pfam" id="PF05845">
    <property type="entry name" value="PhnH"/>
    <property type="match status" value="1"/>
</dbReference>
<dbReference type="Gene3D" id="3.40.50.11310">
    <property type="entry name" value="Bacterial phosphonate metabolism protein PhnH"/>
    <property type="match status" value="1"/>
</dbReference>
<dbReference type="SUPFAM" id="SSF159709">
    <property type="entry name" value="PhnH-like"/>
    <property type="match status" value="1"/>
</dbReference>
<comment type="caution">
    <text evidence="1">The sequence shown here is derived from an EMBL/GenBank/DDBJ whole genome shotgun (WGS) entry which is preliminary data.</text>
</comment>
<sequence length="204" mass="22444">MTTPSLPTISEQERLTQALFRTLLDCMSRPGKIGKMAPSNGVLEIGLDPCVVSVALTLLDQEVSFHIVHDNGASSSMLQVYTMARMAPMEQCDFVFLQGTDAVDIRSLKRGILTYPDESATVVCSVKRLSEAATRSPGTTRLTLSGPGIKDECQLCIDGIDQQLMSCWQTANQEYPLGIDWIFVDVEGNVCCIPRSTQFTWEVM</sequence>
<organism evidence="1 2">
    <name type="scientific">Alicyclobacillus fastidiosus</name>
    <dbReference type="NCBI Taxonomy" id="392011"/>
    <lineage>
        <taxon>Bacteria</taxon>
        <taxon>Bacillati</taxon>
        <taxon>Bacillota</taxon>
        <taxon>Bacilli</taxon>
        <taxon>Bacillales</taxon>
        <taxon>Alicyclobacillaceae</taxon>
        <taxon>Alicyclobacillus</taxon>
    </lineage>
</organism>
<dbReference type="Proteomes" id="UP001579974">
    <property type="component" value="Unassembled WGS sequence"/>
</dbReference>
<proteinExistence type="predicted"/>
<keyword evidence="2" id="KW-1185">Reference proteome</keyword>
<gene>
    <name evidence="1" type="primary">phnH</name>
    <name evidence="1" type="ORF">KKP3000_001741</name>
</gene>
<name>A0ABV5AJW1_9BACL</name>
<protein>
    <submittedName>
        <fullName evidence="1">Phosphonate C-P lyase system protein PhnH</fullName>
    </submittedName>
</protein>